<accession>A0ABZ0RSG2</accession>
<dbReference type="SUPFAM" id="SSF160945">
    <property type="entry name" value="PH0156-like"/>
    <property type="match status" value="1"/>
</dbReference>
<evidence type="ECO:0000313" key="1">
    <source>
        <dbReference type="EMBL" id="WPK10349.1"/>
    </source>
</evidence>
<sequence length="239" mass="28311">MTKAQKKVVILLVEGDTDELLLIERLRQLFKDKEIRFEPQHGDIFYQRDKKEQAIKEVISDRVKEILIKRKFKPSNILAVLHILDTDGCFIVPAHVAVDTEQSSLTQYNEESITVNSEEQKGRIEERNEIRSRNVQMMSSTQALAQYTYQAYYFSRHLEHVVFDEMNPCREEKVEKIENFLEELTIPIEQFLAQYMPVGQDEGYATMHQESWEFIMENIHSLQRYTNVSLMFDFLDQYS</sequence>
<gene>
    <name evidence="1" type="ORF">R6U77_10435</name>
</gene>
<protein>
    <recommendedName>
        <fullName evidence="3">DUF4276 family protein</fullName>
    </recommendedName>
</protein>
<proteinExistence type="predicted"/>
<dbReference type="EMBL" id="CP137624">
    <property type="protein sequence ID" value="WPK10349.1"/>
    <property type="molecule type" value="Genomic_DNA"/>
</dbReference>
<reference evidence="1 2" key="1">
    <citation type="submission" date="2023-09" db="EMBL/GenBank/DDBJ databases">
        <authorList>
            <person name="Page C.A."/>
            <person name="Perez-Diaz I.M."/>
        </authorList>
    </citation>
    <scope>NUCLEOTIDE SEQUENCE [LARGE SCALE GENOMIC DNA]</scope>
    <source>
        <strain evidence="1 2">Ll15</strain>
    </source>
</reference>
<name>A0ABZ0RSG2_9BACI</name>
<evidence type="ECO:0000313" key="2">
    <source>
        <dbReference type="Proteomes" id="UP001322664"/>
    </source>
</evidence>
<dbReference type="RefSeq" id="WP_319835619.1">
    <property type="nucleotide sequence ID" value="NZ_CP137624.1"/>
</dbReference>
<keyword evidence="2" id="KW-1185">Reference proteome</keyword>
<organism evidence="1 2">
    <name type="scientific">Lysinibacillus louembei</name>
    <dbReference type="NCBI Taxonomy" id="1470088"/>
    <lineage>
        <taxon>Bacteria</taxon>
        <taxon>Bacillati</taxon>
        <taxon>Bacillota</taxon>
        <taxon>Bacilli</taxon>
        <taxon>Bacillales</taxon>
        <taxon>Bacillaceae</taxon>
        <taxon>Lysinibacillus</taxon>
    </lineage>
</organism>
<dbReference type="Proteomes" id="UP001322664">
    <property type="component" value="Chromosome"/>
</dbReference>
<evidence type="ECO:0008006" key="3">
    <source>
        <dbReference type="Google" id="ProtNLM"/>
    </source>
</evidence>